<dbReference type="RefSeq" id="WP_189080815.1">
    <property type="nucleotide sequence ID" value="NZ_BMMX01000019.1"/>
</dbReference>
<proteinExistence type="predicted"/>
<gene>
    <name evidence="2" type="ORF">GCM10012284_40510</name>
</gene>
<name>A0A8J3C119_9ACTN</name>
<evidence type="ECO:0000313" key="3">
    <source>
        <dbReference type="Proteomes" id="UP000656042"/>
    </source>
</evidence>
<evidence type="ECO:0000256" key="1">
    <source>
        <dbReference type="SAM" id="MobiDB-lite"/>
    </source>
</evidence>
<dbReference type="AlphaFoldDB" id="A0A8J3C119"/>
<reference evidence="2" key="1">
    <citation type="journal article" date="2014" name="Int. J. Syst. Evol. Microbiol.">
        <title>Complete genome sequence of Corynebacterium casei LMG S-19264T (=DSM 44701T), isolated from a smear-ripened cheese.</title>
        <authorList>
            <consortium name="US DOE Joint Genome Institute (JGI-PGF)"/>
            <person name="Walter F."/>
            <person name="Albersmeier A."/>
            <person name="Kalinowski J."/>
            <person name="Ruckert C."/>
        </authorList>
    </citation>
    <scope>NUCLEOTIDE SEQUENCE</scope>
    <source>
        <strain evidence="2">CGMCC 4.7299</strain>
    </source>
</reference>
<keyword evidence="3" id="KW-1185">Reference proteome</keyword>
<protein>
    <submittedName>
        <fullName evidence="2">Uncharacterized protein</fullName>
    </submittedName>
</protein>
<accession>A0A8J3C119</accession>
<reference evidence="2" key="2">
    <citation type="submission" date="2020-09" db="EMBL/GenBank/DDBJ databases">
        <authorList>
            <person name="Sun Q."/>
            <person name="Zhou Y."/>
        </authorList>
    </citation>
    <scope>NUCLEOTIDE SEQUENCE</scope>
    <source>
        <strain evidence="2">CGMCC 4.7299</strain>
    </source>
</reference>
<dbReference type="EMBL" id="BMMX01000019">
    <property type="protein sequence ID" value="GGL01829.1"/>
    <property type="molecule type" value="Genomic_DNA"/>
</dbReference>
<evidence type="ECO:0000313" key="2">
    <source>
        <dbReference type="EMBL" id="GGL01829.1"/>
    </source>
</evidence>
<feature type="region of interest" description="Disordered" evidence="1">
    <location>
        <begin position="29"/>
        <end position="49"/>
    </location>
</feature>
<dbReference type="Proteomes" id="UP000656042">
    <property type="component" value="Unassembled WGS sequence"/>
</dbReference>
<organism evidence="2 3">
    <name type="scientific">Mangrovihabitans endophyticus</name>
    <dbReference type="NCBI Taxonomy" id="1751298"/>
    <lineage>
        <taxon>Bacteria</taxon>
        <taxon>Bacillati</taxon>
        <taxon>Actinomycetota</taxon>
        <taxon>Actinomycetes</taxon>
        <taxon>Micromonosporales</taxon>
        <taxon>Micromonosporaceae</taxon>
        <taxon>Mangrovihabitans</taxon>
    </lineage>
</organism>
<sequence>MKKLGEQAPIATIASEAGVSVSTARRHLPATASSNEAEESAADARLVAV</sequence>
<comment type="caution">
    <text evidence="2">The sequence shown here is derived from an EMBL/GenBank/DDBJ whole genome shotgun (WGS) entry which is preliminary data.</text>
</comment>